<organism evidence="9 10">
    <name type="scientific">Gordonia hirsuta DSM 44140 = NBRC 16056</name>
    <dbReference type="NCBI Taxonomy" id="1121927"/>
    <lineage>
        <taxon>Bacteria</taxon>
        <taxon>Bacillati</taxon>
        <taxon>Actinomycetota</taxon>
        <taxon>Actinomycetes</taxon>
        <taxon>Mycobacteriales</taxon>
        <taxon>Gordoniaceae</taxon>
        <taxon>Gordonia</taxon>
    </lineage>
</organism>
<gene>
    <name evidence="9" type="primary">plsC</name>
    <name evidence="9" type="ORF">GOHSU_04_00380</name>
</gene>
<keyword evidence="7" id="KW-0472">Membrane</keyword>
<keyword evidence="4" id="KW-0443">Lipid metabolism</keyword>
<dbReference type="RefSeq" id="WP_005935869.1">
    <property type="nucleotide sequence ID" value="NZ_ATVK01000041.1"/>
</dbReference>
<evidence type="ECO:0000313" key="10">
    <source>
        <dbReference type="Proteomes" id="UP000053405"/>
    </source>
</evidence>
<evidence type="ECO:0000256" key="7">
    <source>
        <dbReference type="SAM" id="Phobius"/>
    </source>
</evidence>
<dbReference type="OrthoDB" id="5184723at2"/>
<dbReference type="SMART" id="SM00563">
    <property type="entry name" value="PlsC"/>
    <property type="match status" value="1"/>
</dbReference>
<proteinExistence type="predicted"/>
<dbReference type="PANTHER" id="PTHR10434">
    <property type="entry name" value="1-ACYL-SN-GLYCEROL-3-PHOSPHATE ACYLTRANSFERASE"/>
    <property type="match status" value="1"/>
</dbReference>
<dbReference type="GO" id="GO:0003841">
    <property type="term" value="F:1-acylglycerol-3-phosphate O-acyltransferase activity"/>
    <property type="evidence" value="ECO:0007669"/>
    <property type="project" value="TreeGrafter"/>
</dbReference>
<keyword evidence="2" id="KW-0444">Lipid biosynthesis</keyword>
<reference evidence="9 10" key="1">
    <citation type="submission" date="2012-12" db="EMBL/GenBank/DDBJ databases">
        <title>Whole genome shotgun sequence of Gordonia hirsuta NBRC 16056.</title>
        <authorList>
            <person name="Isaki-Nakamura S."/>
            <person name="Hosoyama A."/>
            <person name="Tsuchikane K."/>
            <person name="Katsumata H."/>
            <person name="Baba S."/>
            <person name="Yamazaki S."/>
            <person name="Fujita N."/>
        </authorList>
    </citation>
    <scope>NUCLEOTIDE SEQUENCE [LARGE SCALE GENOMIC DNA]</scope>
    <source>
        <strain evidence="9 10">NBRC 16056</strain>
    </source>
</reference>
<evidence type="ECO:0000256" key="2">
    <source>
        <dbReference type="ARBA" id="ARBA00022516"/>
    </source>
</evidence>
<accession>L7L5F1</accession>
<feature type="transmembrane region" description="Helical" evidence="7">
    <location>
        <begin position="38"/>
        <end position="58"/>
    </location>
</feature>
<sequence>MSGLPAAPGPWLPVSPCGSSCLPVDDPGAQPLRRLSRLLGLGAVLMVSVCAGPVTVLLGRRTRHRCWRGLARAGLAVLGLRLEVIDHRPRGAGGDRGVLVAANHISYLDIAAVAAVLPARFVAKHELPATAVLRCFGVLRHRRGRLHALRADVDRTAQLLRRGRTVAVFPEGTTRCGRAAGRCHPAFFQAALDAGVPVQPVSLRYHRHGQLATAPGYLGEDGLGDTLRRVMGMRGLTVTVTVHAPVPAIGERRELAARCARLIGSPPPQDRHWSPRPARGYPGRRSCPSTSTTPPPPRWSPLPSRR</sequence>
<feature type="region of interest" description="Disordered" evidence="6">
    <location>
        <begin position="263"/>
        <end position="306"/>
    </location>
</feature>
<evidence type="ECO:0000256" key="4">
    <source>
        <dbReference type="ARBA" id="ARBA00023098"/>
    </source>
</evidence>
<dbReference type="AlphaFoldDB" id="L7L5F1"/>
<keyword evidence="7" id="KW-1133">Transmembrane helix</keyword>
<evidence type="ECO:0000256" key="5">
    <source>
        <dbReference type="ARBA" id="ARBA00023315"/>
    </source>
</evidence>
<dbReference type="InterPro" id="IPR002123">
    <property type="entry name" value="Plipid/glycerol_acylTrfase"/>
</dbReference>
<name>L7L5F1_9ACTN</name>
<keyword evidence="10" id="KW-1185">Reference proteome</keyword>
<evidence type="ECO:0000256" key="3">
    <source>
        <dbReference type="ARBA" id="ARBA00022679"/>
    </source>
</evidence>
<evidence type="ECO:0000313" key="9">
    <source>
        <dbReference type="EMBL" id="GAC56169.1"/>
    </source>
</evidence>
<dbReference type="EMBL" id="BANT01000004">
    <property type="protein sequence ID" value="GAC56169.1"/>
    <property type="molecule type" value="Genomic_DNA"/>
</dbReference>
<evidence type="ECO:0000259" key="8">
    <source>
        <dbReference type="SMART" id="SM00563"/>
    </source>
</evidence>
<evidence type="ECO:0000256" key="1">
    <source>
        <dbReference type="ARBA" id="ARBA00005189"/>
    </source>
</evidence>
<keyword evidence="5 9" id="KW-0012">Acyltransferase</keyword>
<dbReference type="GO" id="GO:0006654">
    <property type="term" value="P:phosphatidic acid biosynthetic process"/>
    <property type="evidence" value="ECO:0007669"/>
    <property type="project" value="TreeGrafter"/>
</dbReference>
<dbReference type="SUPFAM" id="SSF69593">
    <property type="entry name" value="Glycerol-3-phosphate (1)-acyltransferase"/>
    <property type="match status" value="1"/>
</dbReference>
<comment type="pathway">
    <text evidence="1">Lipid metabolism.</text>
</comment>
<evidence type="ECO:0000256" key="6">
    <source>
        <dbReference type="SAM" id="MobiDB-lite"/>
    </source>
</evidence>
<dbReference type="Pfam" id="PF01553">
    <property type="entry name" value="Acyltransferase"/>
    <property type="match status" value="1"/>
</dbReference>
<dbReference type="CDD" id="cd07989">
    <property type="entry name" value="LPLAT_AGPAT-like"/>
    <property type="match status" value="1"/>
</dbReference>
<dbReference type="Proteomes" id="UP000053405">
    <property type="component" value="Unassembled WGS sequence"/>
</dbReference>
<dbReference type="PANTHER" id="PTHR10434:SF64">
    <property type="entry name" value="1-ACYL-SN-GLYCEROL-3-PHOSPHATE ACYLTRANSFERASE-RELATED"/>
    <property type="match status" value="1"/>
</dbReference>
<feature type="compositionally biased region" description="Low complexity" evidence="6">
    <location>
        <begin position="283"/>
        <end position="292"/>
    </location>
</feature>
<comment type="caution">
    <text evidence="9">The sequence shown here is derived from an EMBL/GenBank/DDBJ whole genome shotgun (WGS) entry which is preliminary data.</text>
</comment>
<dbReference type="eggNOG" id="COG0204">
    <property type="taxonomic scope" value="Bacteria"/>
</dbReference>
<feature type="domain" description="Phospholipid/glycerol acyltransferase" evidence="8">
    <location>
        <begin position="98"/>
        <end position="206"/>
    </location>
</feature>
<keyword evidence="3 9" id="KW-0808">Transferase</keyword>
<protein>
    <submittedName>
        <fullName evidence="9">1-acylglycerol-3-phosphate O-acyltransferase</fullName>
    </submittedName>
</protein>
<dbReference type="STRING" id="1121927.GOHSU_04_00380"/>
<keyword evidence="7" id="KW-0812">Transmembrane</keyword>